<evidence type="ECO:0000256" key="7">
    <source>
        <dbReference type="ARBA" id="ARBA00022889"/>
    </source>
</evidence>
<evidence type="ECO:0000256" key="3">
    <source>
        <dbReference type="ARBA" id="ARBA00007848"/>
    </source>
</evidence>
<dbReference type="GO" id="GO:0007155">
    <property type="term" value="P:cell adhesion"/>
    <property type="evidence" value="ECO:0007669"/>
    <property type="project" value="UniProtKB-KW"/>
</dbReference>
<dbReference type="Pfam" id="PF00018">
    <property type="entry name" value="SH3_1"/>
    <property type="match status" value="1"/>
</dbReference>
<dbReference type="SUPFAM" id="SSF50044">
    <property type="entry name" value="SH3-domain"/>
    <property type="match status" value="1"/>
</dbReference>
<dbReference type="InterPro" id="IPR037362">
    <property type="entry name" value="CAS_fam"/>
</dbReference>
<proteinExistence type="inferred from homology"/>
<feature type="region of interest" description="Disordered" evidence="10">
    <location>
        <begin position="135"/>
        <end position="174"/>
    </location>
</feature>
<evidence type="ECO:0000256" key="6">
    <source>
        <dbReference type="ARBA" id="ARBA00022553"/>
    </source>
</evidence>
<dbReference type="CDD" id="cd11844">
    <property type="entry name" value="SH3_CAS"/>
    <property type="match status" value="1"/>
</dbReference>
<feature type="compositionally biased region" description="Basic and acidic residues" evidence="10">
    <location>
        <begin position="147"/>
        <end position="157"/>
    </location>
</feature>
<dbReference type="CDD" id="cd11549">
    <property type="entry name" value="Serine_rich_CAS"/>
    <property type="match status" value="1"/>
</dbReference>
<gene>
    <name evidence="12" type="ORF">AGLY_011139</name>
</gene>
<evidence type="ECO:0000313" key="12">
    <source>
        <dbReference type="EMBL" id="KAE9530677.1"/>
    </source>
</evidence>
<keyword evidence="13" id="KW-1185">Reference proteome</keyword>
<evidence type="ECO:0000256" key="9">
    <source>
        <dbReference type="PROSITE-ProRule" id="PRU00192"/>
    </source>
</evidence>
<sequence>MLKMLQLHQNRSINNGYTNCIARAMYDNIAEAPDELAFRKDDILTVLEQNTAGLEGWWLCSLRGRQGICPGNRLRLIPGVYEVTEPQIITTCIQDKNHLNHESKHQSWHANLNTVTSQQKLGDLLTYDTPQKTIDSNGYNIPPTNHTLDRLTNDHTKRPLSIGSSSGCCSDSYDPLPNQHPLVSKESYDVPRPLNVQVTPSSSISSLSTGGICSSTSGSESNRSSSIGLDYDIPRNRTLVSLQSEFQNLTISSQDYDVPSNSLQPKELSIDLNRALECLDKLTSEVSSNTTQLLNYAGPNWRSQKNLEANLLDIKIISLRLKNSLRQYIEFSEGCLGNAVNARDKGISTKLQPLVFDLIKTDKMICYSTNALDCLDWKPQVLYRELNNECEYSEDALDKLISCAKLLTDDIRQVTSFIKGNSTLLFKKEIISTNDEEDDDYEYIGDENGKRPSSASIKNDSSSSEISTKDKKIFNYYSHQIVSQTDLLTSHINTFLQIVKENRPPPVFVMKVKYIILIAHQLVVVGDTICRNVQESTVKNHVEQCTKALSAGISTVVQKSKIATQLFPSVTAVQEMVDCVVEILHIVNDLKVSVLKIK</sequence>
<comment type="caution">
    <text evidence="12">The sequence shown here is derived from an EMBL/GenBank/DDBJ whole genome shotgun (WGS) entry which is preliminary data.</text>
</comment>
<dbReference type="Gene3D" id="1.20.120.830">
    <property type="entry name" value="Serine-rich domain"/>
    <property type="match status" value="1"/>
</dbReference>
<dbReference type="GO" id="GO:0005925">
    <property type="term" value="C:focal adhesion"/>
    <property type="evidence" value="ECO:0007669"/>
    <property type="project" value="UniProtKB-SubCell"/>
</dbReference>
<evidence type="ECO:0000313" key="13">
    <source>
        <dbReference type="Proteomes" id="UP000475862"/>
    </source>
</evidence>
<dbReference type="Proteomes" id="UP000475862">
    <property type="component" value="Unassembled WGS sequence"/>
</dbReference>
<dbReference type="InterPro" id="IPR038319">
    <property type="entry name" value="Serine_rich_sf"/>
</dbReference>
<accession>A0A6G0TEU2</accession>
<dbReference type="CDD" id="cd11564">
    <property type="entry name" value="FAT-like_CAS_C"/>
    <property type="match status" value="1"/>
</dbReference>
<dbReference type="GO" id="GO:0005886">
    <property type="term" value="C:plasma membrane"/>
    <property type="evidence" value="ECO:0007669"/>
    <property type="project" value="TreeGrafter"/>
</dbReference>
<dbReference type="InterPro" id="IPR036028">
    <property type="entry name" value="SH3-like_dom_sf"/>
</dbReference>
<dbReference type="PANTHER" id="PTHR10654">
    <property type="entry name" value="CAS SCAFFOLDING PROTEIN"/>
    <property type="match status" value="1"/>
</dbReference>
<dbReference type="Pfam" id="PF08824">
    <property type="entry name" value="Serine_rich"/>
    <property type="match status" value="1"/>
</dbReference>
<name>A0A6G0TEU2_APHGL</name>
<evidence type="ECO:0000256" key="2">
    <source>
        <dbReference type="ARBA" id="ARBA00004496"/>
    </source>
</evidence>
<comment type="similarity">
    <text evidence="3">Belongs to the CAS family.</text>
</comment>
<protein>
    <recommendedName>
        <fullName evidence="11">SH3 domain-containing protein</fullName>
    </recommendedName>
</protein>
<keyword evidence="5" id="KW-0963">Cytoplasm</keyword>
<keyword evidence="4 9" id="KW-0728">SH3 domain</keyword>
<dbReference type="PROSITE" id="PS50002">
    <property type="entry name" value="SH3"/>
    <property type="match status" value="1"/>
</dbReference>
<dbReference type="InterPro" id="IPR021901">
    <property type="entry name" value="CAS_C"/>
</dbReference>
<dbReference type="SMART" id="SM00326">
    <property type="entry name" value="SH3"/>
    <property type="match status" value="1"/>
</dbReference>
<dbReference type="InterPro" id="IPR001452">
    <property type="entry name" value="SH3_domain"/>
</dbReference>
<feature type="compositionally biased region" description="Polar residues" evidence="10">
    <location>
        <begin position="135"/>
        <end position="146"/>
    </location>
</feature>
<dbReference type="FunFam" id="2.30.30.40:FF:000009">
    <property type="entry name" value="Breast cancer anti-estrogen resistance 1"/>
    <property type="match status" value="1"/>
</dbReference>
<feature type="compositionally biased region" description="Low complexity" evidence="10">
    <location>
        <begin position="201"/>
        <end position="226"/>
    </location>
</feature>
<evidence type="ECO:0000256" key="4">
    <source>
        <dbReference type="ARBA" id="ARBA00022443"/>
    </source>
</evidence>
<keyword evidence="8" id="KW-0965">Cell junction</keyword>
<reference evidence="12 13" key="1">
    <citation type="submission" date="2019-08" db="EMBL/GenBank/DDBJ databases">
        <title>The genome of the soybean aphid Biotype 1, its phylome, world population structure and adaptation to the North American continent.</title>
        <authorList>
            <person name="Giordano R."/>
            <person name="Donthu R.K."/>
            <person name="Hernandez A.G."/>
            <person name="Wright C.L."/>
            <person name="Zimin A.V."/>
        </authorList>
    </citation>
    <scope>NUCLEOTIDE SEQUENCE [LARGE SCALE GENOMIC DNA]</scope>
    <source>
        <tissue evidence="12">Whole aphids</tissue>
    </source>
</reference>
<dbReference type="Gene3D" id="1.20.120.230">
    <property type="entry name" value="Alpha-catenin/vinculin-like"/>
    <property type="match status" value="1"/>
</dbReference>
<feature type="region of interest" description="Disordered" evidence="10">
    <location>
        <begin position="199"/>
        <end position="228"/>
    </location>
</feature>
<feature type="domain" description="SH3" evidence="11">
    <location>
        <begin position="17"/>
        <end position="79"/>
    </location>
</feature>
<evidence type="ECO:0000256" key="8">
    <source>
        <dbReference type="ARBA" id="ARBA00022949"/>
    </source>
</evidence>
<keyword evidence="6" id="KW-0597">Phosphoprotein</keyword>
<organism evidence="12 13">
    <name type="scientific">Aphis glycines</name>
    <name type="common">Soybean aphid</name>
    <dbReference type="NCBI Taxonomy" id="307491"/>
    <lineage>
        <taxon>Eukaryota</taxon>
        <taxon>Metazoa</taxon>
        <taxon>Ecdysozoa</taxon>
        <taxon>Arthropoda</taxon>
        <taxon>Hexapoda</taxon>
        <taxon>Insecta</taxon>
        <taxon>Pterygota</taxon>
        <taxon>Neoptera</taxon>
        <taxon>Paraneoptera</taxon>
        <taxon>Hemiptera</taxon>
        <taxon>Sternorrhyncha</taxon>
        <taxon>Aphidomorpha</taxon>
        <taxon>Aphidoidea</taxon>
        <taxon>Aphididae</taxon>
        <taxon>Aphidini</taxon>
        <taxon>Aphis</taxon>
        <taxon>Aphis</taxon>
    </lineage>
</organism>
<dbReference type="InterPro" id="IPR014928">
    <property type="entry name" value="Serine_rich_dom"/>
</dbReference>
<dbReference type="Pfam" id="PF12026">
    <property type="entry name" value="CAS_C"/>
    <property type="match status" value="1"/>
</dbReference>
<comment type="subcellular location">
    <subcellularLocation>
        <location evidence="1">Cell junction</location>
        <location evidence="1">Focal adhesion</location>
    </subcellularLocation>
    <subcellularLocation>
        <location evidence="2">Cytoplasm</location>
    </subcellularLocation>
</comment>
<dbReference type="GO" id="GO:0005737">
    <property type="term" value="C:cytoplasm"/>
    <property type="evidence" value="ECO:0007669"/>
    <property type="project" value="UniProtKB-SubCell"/>
</dbReference>
<evidence type="ECO:0000256" key="10">
    <source>
        <dbReference type="SAM" id="MobiDB-lite"/>
    </source>
</evidence>
<feature type="compositionally biased region" description="Low complexity" evidence="10">
    <location>
        <begin position="161"/>
        <end position="172"/>
    </location>
</feature>
<dbReference type="GO" id="GO:0007169">
    <property type="term" value="P:cell surface receptor protein tyrosine kinase signaling pathway"/>
    <property type="evidence" value="ECO:0007669"/>
    <property type="project" value="TreeGrafter"/>
</dbReference>
<keyword evidence="7" id="KW-0130">Cell adhesion</keyword>
<dbReference type="PANTHER" id="PTHR10654:SF18">
    <property type="entry name" value="IP17195P"/>
    <property type="match status" value="1"/>
</dbReference>
<dbReference type="EMBL" id="VYZN01000042">
    <property type="protein sequence ID" value="KAE9530677.1"/>
    <property type="molecule type" value="Genomic_DNA"/>
</dbReference>
<evidence type="ECO:0000256" key="5">
    <source>
        <dbReference type="ARBA" id="ARBA00022490"/>
    </source>
</evidence>
<dbReference type="GO" id="GO:0016477">
    <property type="term" value="P:cell migration"/>
    <property type="evidence" value="ECO:0007669"/>
    <property type="project" value="TreeGrafter"/>
</dbReference>
<evidence type="ECO:0000259" key="11">
    <source>
        <dbReference type="PROSITE" id="PS50002"/>
    </source>
</evidence>
<dbReference type="Gene3D" id="2.30.30.40">
    <property type="entry name" value="SH3 Domains"/>
    <property type="match status" value="1"/>
</dbReference>
<evidence type="ECO:0000256" key="1">
    <source>
        <dbReference type="ARBA" id="ARBA00004246"/>
    </source>
</evidence>
<dbReference type="OrthoDB" id="5983572at2759"/>
<dbReference type="AlphaFoldDB" id="A0A6G0TEU2"/>